<dbReference type="Pfam" id="PF13401">
    <property type="entry name" value="AAA_22"/>
    <property type="match status" value="1"/>
</dbReference>
<dbReference type="KEGG" id="dhy:DESAM_22559"/>
<dbReference type="GO" id="GO:0016887">
    <property type="term" value="F:ATP hydrolysis activity"/>
    <property type="evidence" value="ECO:0007669"/>
    <property type="project" value="InterPro"/>
</dbReference>
<dbReference type="InterPro" id="IPR027417">
    <property type="entry name" value="P-loop_NTPase"/>
</dbReference>
<dbReference type="PATRIC" id="fig|1121451.3.peg.2772"/>
<dbReference type="PANTHER" id="PTHR35894">
    <property type="entry name" value="GENERAL SECRETION PATHWAY PROTEIN A-RELATED"/>
    <property type="match status" value="1"/>
</dbReference>
<dbReference type="Gene3D" id="3.40.50.300">
    <property type="entry name" value="P-loop containing nucleotide triphosphate hydrolases"/>
    <property type="match status" value="1"/>
</dbReference>
<dbReference type="EMBL" id="FO203522">
    <property type="protein sequence ID" value="CCO24826.1"/>
    <property type="molecule type" value="Genomic_DNA"/>
</dbReference>
<proteinExistence type="predicted"/>
<dbReference type="InterPro" id="IPR049945">
    <property type="entry name" value="AAA_22"/>
</dbReference>
<accession>L0RGW2</accession>
<dbReference type="SUPFAM" id="SSF52540">
    <property type="entry name" value="P-loop containing nucleoside triphosphate hydrolases"/>
    <property type="match status" value="1"/>
</dbReference>
<evidence type="ECO:0000313" key="2">
    <source>
        <dbReference type="EMBL" id="CCO24826.1"/>
    </source>
</evidence>
<dbReference type="RefSeq" id="WP_015337424.1">
    <property type="nucleotide sequence ID" value="NC_020055.1"/>
</dbReference>
<gene>
    <name evidence="2" type="ORF">DESAM_22559</name>
</gene>
<evidence type="ECO:0000259" key="1">
    <source>
        <dbReference type="Pfam" id="PF13401"/>
    </source>
</evidence>
<dbReference type="Proteomes" id="UP000010808">
    <property type="component" value="Chromosome"/>
</dbReference>
<evidence type="ECO:0000313" key="3">
    <source>
        <dbReference type="Proteomes" id="UP000010808"/>
    </source>
</evidence>
<name>L0RGW2_9BACT</name>
<reference evidence="2 3" key="1">
    <citation type="submission" date="2012-10" db="EMBL/GenBank/DDBJ databases">
        <authorList>
            <person name="Genoscope - CEA"/>
        </authorList>
    </citation>
    <scope>NUCLEOTIDE SEQUENCE [LARGE SCALE GENOMIC DNA]</scope>
    <source>
        <strain evidence="3">AM13 / DSM 14728</strain>
    </source>
</reference>
<organism evidence="2 3">
    <name type="scientific">Maridesulfovibrio hydrothermalis AM13 = DSM 14728</name>
    <dbReference type="NCBI Taxonomy" id="1121451"/>
    <lineage>
        <taxon>Bacteria</taxon>
        <taxon>Pseudomonadati</taxon>
        <taxon>Thermodesulfobacteriota</taxon>
        <taxon>Desulfovibrionia</taxon>
        <taxon>Desulfovibrionales</taxon>
        <taxon>Desulfovibrionaceae</taxon>
        <taxon>Maridesulfovibrio</taxon>
    </lineage>
</organism>
<feature type="domain" description="ORC1/DEAH AAA+ ATPase" evidence="1">
    <location>
        <begin position="42"/>
        <end position="172"/>
    </location>
</feature>
<dbReference type="AlphaFoldDB" id="L0RGW2"/>
<dbReference type="HOGENOM" id="CLU_024125_3_0_7"/>
<dbReference type="InterPro" id="IPR052026">
    <property type="entry name" value="ExeA_AAA_ATPase_DNA-bind"/>
</dbReference>
<dbReference type="PANTHER" id="PTHR35894:SF1">
    <property type="entry name" value="PHOSPHORIBULOKINASE _ URIDINE KINASE FAMILY"/>
    <property type="match status" value="1"/>
</dbReference>
<dbReference type="STRING" id="1121451.DESAM_22559"/>
<sequence length="327" mass="36734">MYLEFYGLKEKPFNILPDPDFFYLSQWHQQAITHIEYGLMNGDSLILLTGDAGTGKTSIIYKLVIDRCEDTLVGVIFNSGVDGDHIVEMILTELEVELPEKPTPASCLDTLQSFLLETYTKGEKKVMLILDEAQNLSDGALEQVRMISNLQAGKDNLISILMVGQSGFRARLRKAKYSQIVQRIVVSAHLSRLREQEVVEYVYYRLRQGGAEDPQTIIPDSAVKKITEYSYGIPRNINVLCEGSLIYGFADDIKPVTAELVEGFARERIEEGLLTAPESTERYDSEDLGEYVEGLQNRVASLEASMGIVKRTLIKIVKTLKRIAAQK</sequence>
<keyword evidence="3" id="KW-1185">Reference proteome</keyword>
<dbReference type="OrthoDB" id="9779230at2"/>
<dbReference type="eggNOG" id="COG3267">
    <property type="taxonomic scope" value="Bacteria"/>
</dbReference>
<protein>
    <submittedName>
        <fullName evidence="2">AAA ATPase</fullName>
    </submittedName>
</protein>